<dbReference type="PANTHER" id="PTHR43669:SF3">
    <property type="entry name" value="ALCOHOL DEHYDROGENASE, PUTATIVE (AFU_ORTHOLOGUE AFUA_3G03445)-RELATED"/>
    <property type="match status" value="1"/>
</dbReference>
<sequence length="262" mass="27278">MRRLDGRRAIITGGGSGIGRASALRLASEGASVLVVGRREDPLKATVHAAREAGGTCIHHVADAADEAGIGAAIELCVRELGGLDIFFANAGNTDSVKPFLEQSVAQWEGMFRDNVVTAFVACKLAGRYMSEHGGGSIILNSSTGSLRARGGTEAYGAAKAGVNHLTMTAACAFAGKKVRVNAILPGLTETGLTKPMFDWARDNGKEDRLGRLTPMQRPGHVEDMAAVVAFLASDDAAYVDGQLIPVDGGISATHPAGKFIY</sequence>
<dbReference type="Gene3D" id="3.40.50.720">
    <property type="entry name" value="NAD(P)-binding Rossmann-like Domain"/>
    <property type="match status" value="1"/>
</dbReference>
<comment type="similarity">
    <text evidence="1">Belongs to the short-chain dehydrogenases/reductases (SDR) family.</text>
</comment>
<name>A0A2P7S5Q5_9HYPH</name>
<dbReference type="Pfam" id="PF13561">
    <property type="entry name" value="adh_short_C2"/>
    <property type="match status" value="1"/>
</dbReference>
<dbReference type="AlphaFoldDB" id="A0A2P7S5Q5"/>
<evidence type="ECO:0000313" key="4">
    <source>
        <dbReference type="Proteomes" id="UP000241229"/>
    </source>
</evidence>
<dbReference type="CDD" id="cd05233">
    <property type="entry name" value="SDR_c"/>
    <property type="match status" value="1"/>
</dbReference>
<dbReference type="RefSeq" id="WP_106773430.1">
    <property type="nucleotide sequence ID" value="NZ_PXYK01000016.1"/>
</dbReference>
<dbReference type="PANTHER" id="PTHR43669">
    <property type="entry name" value="5-KETO-D-GLUCONATE 5-REDUCTASE"/>
    <property type="match status" value="1"/>
</dbReference>
<protein>
    <submittedName>
        <fullName evidence="3">Oxidoreductase</fullName>
    </submittedName>
</protein>
<keyword evidence="2" id="KW-0560">Oxidoreductase</keyword>
<dbReference type="PRINTS" id="PR00081">
    <property type="entry name" value="GDHRDH"/>
</dbReference>
<dbReference type="InterPro" id="IPR002347">
    <property type="entry name" value="SDR_fam"/>
</dbReference>
<dbReference type="FunFam" id="3.40.50.720:FF:000084">
    <property type="entry name" value="Short-chain dehydrogenase reductase"/>
    <property type="match status" value="1"/>
</dbReference>
<accession>A0A2P7S5Q5</accession>
<evidence type="ECO:0000313" key="3">
    <source>
        <dbReference type="EMBL" id="PSJ57751.1"/>
    </source>
</evidence>
<dbReference type="GO" id="GO:0016491">
    <property type="term" value="F:oxidoreductase activity"/>
    <property type="evidence" value="ECO:0007669"/>
    <property type="project" value="UniProtKB-KW"/>
</dbReference>
<dbReference type="InterPro" id="IPR020904">
    <property type="entry name" value="Sc_DH/Rdtase_CS"/>
</dbReference>
<dbReference type="SUPFAM" id="SSF51735">
    <property type="entry name" value="NAD(P)-binding Rossmann-fold domains"/>
    <property type="match status" value="1"/>
</dbReference>
<proteinExistence type="inferred from homology"/>
<reference evidence="3 4" key="1">
    <citation type="submission" date="2018-03" db="EMBL/GenBank/DDBJ databases">
        <title>The draft genome of Mesorhizobium sp. 6GN-30.</title>
        <authorList>
            <person name="Liu L."/>
            <person name="Li L."/>
            <person name="Wang T."/>
            <person name="Zhang X."/>
            <person name="Liang L."/>
        </authorList>
    </citation>
    <scope>NUCLEOTIDE SEQUENCE [LARGE SCALE GENOMIC DNA]</scope>
    <source>
        <strain evidence="3 4">6GN30</strain>
    </source>
</reference>
<dbReference type="EMBL" id="PXYK01000016">
    <property type="protein sequence ID" value="PSJ57751.1"/>
    <property type="molecule type" value="Genomic_DNA"/>
</dbReference>
<dbReference type="OrthoDB" id="9803333at2"/>
<dbReference type="PROSITE" id="PS00061">
    <property type="entry name" value="ADH_SHORT"/>
    <property type="match status" value="1"/>
</dbReference>
<gene>
    <name evidence="3" type="ORF">C7I84_17170</name>
</gene>
<dbReference type="InterPro" id="IPR036291">
    <property type="entry name" value="NAD(P)-bd_dom_sf"/>
</dbReference>
<comment type="caution">
    <text evidence="3">The sequence shown here is derived from an EMBL/GenBank/DDBJ whole genome shotgun (WGS) entry which is preliminary data.</text>
</comment>
<dbReference type="Proteomes" id="UP000241229">
    <property type="component" value="Unassembled WGS sequence"/>
</dbReference>
<evidence type="ECO:0000256" key="2">
    <source>
        <dbReference type="ARBA" id="ARBA00023002"/>
    </source>
</evidence>
<keyword evidence="4" id="KW-1185">Reference proteome</keyword>
<organism evidence="3 4">
    <name type="scientific">Kumtagia ephedrae</name>
    <dbReference type="NCBI Taxonomy" id="2116701"/>
    <lineage>
        <taxon>Bacteria</taxon>
        <taxon>Pseudomonadati</taxon>
        <taxon>Pseudomonadota</taxon>
        <taxon>Alphaproteobacteria</taxon>
        <taxon>Hyphomicrobiales</taxon>
        <taxon>Phyllobacteriaceae</taxon>
        <taxon>Kumtagia</taxon>
    </lineage>
</organism>
<evidence type="ECO:0000256" key="1">
    <source>
        <dbReference type="ARBA" id="ARBA00006484"/>
    </source>
</evidence>